<name>A0A2N9JC93_9ACTN</name>
<dbReference type="KEGG" id="mgg:MPLG2_0711"/>
<dbReference type="InterPro" id="IPR036866">
    <property type="entry name" value="RibonucZ/Hydroxyglut_hydro"/>
</dbReference>
<proteinExistence type="predicted"/>
<keyword evidence="3" id="KW-1185">Reference proteome</keyword>
<dbReference type="OrthoDB" id="2273115at2"/>
<dbReference type="PANTHER" id="PTHR42951:SF4">
    <property type="entry name" value="ACYL-COENZYME A THIOESTERASE MBLAC2"/>
    <property type="match status" value="1"/>
</dbReference>
<dbReference type="AlphaFoldDB" id="A0A2N9JC93"/>
<dbReference type="SMART" id="SM00849">
    <property type="entry name" value="Lactamase_B"/>
    <property type="match status" value="1"/>
</dbReference>
<dbReference type="Pfam" id="PF00753">
    <property type="entry name" value="Lactamase_B"/>
    <property type="match status" value="1"/>
</dbReference>
<evidence type="ECO:0000313" key="3">
    <source>
        <dbReference type="Proteomes" id="UP000238164"/>
    </source>
</evidence>
<dbReference type="Gene3D" id="3.60.15.10">
    <property type="entry name" value="Ribonuclease Z/Hydroxyacylglutathione hydrolase-like"/>
    <property type="match status" value="1"/>
</dbReference>
<dbReference type="PANTHER" id="PTHR42951">
    <property type="entry name" value="METALLO-BETA-LACTAMASE DOMAIN-CONTAINING"/>
    <property type="match status" value="1"/>
</dbReference>
<organism evidence="2 3">
    <name type="scientific">Micropruina glycogenica</name>
    <dbReference type="NCBI Taxonomy" id="75385"/>
    <lineage>
        <taxon>Bacteria</taxon>
        <taxon>Bacillati</taxon>
        <taxon>Actinomycetota</taxon>
        <taxon>Actinomycetes</taxon>
        <taxon>Propionibacteriales</taxon>
        <taxon>Nocardioidaceae</taxon>
        <taxon>Micropruina</taxon>
    </lineage>
</organism>
<accession>A0A2N9JC93</accession>
<evidence type="ECO:0000313" key="2">
    <source>
        <dbReference type="EMBL" id="SPD85747.1"/>
    </source>
</evidence>
<dbReference type="SUPFAM" id="SSF56281">
    <property type="entry name" value="Metallo-hydrolase/oxidoreductase"/>
    <property type="match status" value="1"/>
</dbReference>
<feature type="domain" description="Metallo-beta-lactamase" evidence="1">
    <location>
        <begin position="24"/>
        <end position="204"/>
    </location>
</feature>
<dbReference type="CDD" id="cd16282">
    <property type="entry name" value="metallo-hydrolase-like_MBL-fold"/>
    <property type="match status" value="1"/>
</dbReference>
<dbReference type="EMBL" id="LT985188">
    <property type="protein sequence ID" value="SPD85747.1"/>
    <property type="molecule type" value="Genomic_DNA"/>
</dbReference>
<evidence type="ECO:0000259" key="1">
    <source>
        <dbReference type="SMART" id="SM00849"/>
    </source>
</evidence>
<dbReference type="InterPro" id="IPR001279">
    <property type="entry name" value="Metallo-B-lactamas"/>
</dbReference>
<protein>
    <submittedName>
        <fullName evidence="2">Glyoxylase, beta-lactamase superfamily II</fullName>
    </submittedName>
</protein>
<reference evidence="2 3" key="1">
    <citation type="submission" date="2018-02" db="EMBL/GenBank/DDBJ databases">
        <authorList>
            <person name="Cohen D.B."/>
            <person name="Kent A.D."/>
        </authorList>
    </citation>
    <scope>NUCLEOTIDE SEQUENCE [LARGE SCALE GENOMIC DNA]</scope>
    <source>
        <strain evidence="2">1</strain>
    </source>
</reference>
<sequence>MDFSLTPFAELRSGIWRAIAQPAAVNVVLIAGSSGSVVVDTGSSPAQGRAIRASAEEILPVPLVGAVVTHAHFDHFYGLAAFDDLPTYGHESLEAALQADQVAAEAADLGFDPEELRAPNRPLALARMIDLGDRHVEIVHFGPGHTAGDVVVIVPDADVIVTGDLYEQSAPPAMGADCHLKAWPVALDGILGLVNERTLLVPGHGEPFDRVFAFTQRAEISAVYGQVEYLIAQGVKLDDALKTGEWQYDDDTIAAVLPIAYAQLAAEGKVPRPKLRLL</sequence>
<dbReference type="Proteomes" id="UP000238164">
    <property type="component" value="Chromosome 1"/>
</dbReference>
<dbReference type="RefSeq" id="WP_158680832.1">
    <property type="nucleotide sequence ID" value="NZ_BAAAGO010000028.1"/>
</dbReference>
<dbReference type="InterPro" id="IPR050855">
    <property type="entry name" value="NDM-1-like"/>
</dbReference>
<gene>
    <name evidence="2" type="ORF">MPLG2_0711</name>
</gene>